<feature type="compositionally biased region" description="Low complexity" evidence="5">
    <location>
        <begin position="255"/>
        <end position="266"/>
    </location>
</feature>
<proteinExistence type="predicted"/>
<dbReference type="PANTHER" id="PTHR45969:SF69">
    <property type="entry name" value="FINGER DOMAIN PROTEIN, PUTATIVE (AFU_ORTHOLOGUE AFUA_3G12190)-RELATED"/>
    <property type="match status" value="1"/>
</dbReference>
<comment type="caution">
    <text evidence="8">The sequence shown here is derived from an EMBL/GenBank/DDBJ whole genome shotgun (WGS) entry which is preliminary data.</text>
</comment>
<evidence type="ECO:0000256" key="6">
    <source>
        <dbReference type="SAM" id="Phobius"/>
    </source>
</evidence>
<evidence type="ECO:0000256" key="3">
    <source>
        <dbReference type="ARBA" id="ARBA00022833"/>
    </source>
</evidence>
<reference evidence="8" key="1">
    <citation type="submission" date="2022-10" db="EMBL/GenBank/DDBJ databases">
        <title>Culturing micro-colonial fungi from biological soil crusts in the Mojave desert and describing Neophaeococcomyces mojavensis, and introducing the new genera and species Taxawa tesnikishii.</title>
        <authorList>
            <person name="Kurbessoian T."/>
            <person name="Stajich J.E."/>
        </authorList>
    </citation>
    <scope>NUCLEOTIDE SEQUENCE</scope>
    <source>
        <strain evidence="8">TK_35</strain>
    </source>
</reference>
<keyword evidence="2 4" id="KW-0863">Zinc-finger</keyword>
<dbReference type="GO" id="GO:0016567">
    <property type="term" value="P:protein ubiquitination"/>
    <property type="evidence" value="ECO:0007669"/>
    <property type="project" value="TreeGrafter"/>
</dbReference>
<evidence type="ECO:0000256" key="2">
    <source>
        <dbReference type="ARBA" id="ARBA00022771"/>
    </source>
</evidence>
<dbReference type="Proteomes" id="UP001172681">
    <property type="component" value="Unassembled WGS sequence"/>
</dbReference>
<keyword evidence="6" id="KW-1133">Transmembrane helix</keyword>
<dbReference type="PANTHER" id="PTHR45969">
    <property type="entry name" value="RING ZINC FINGER PROTEIN-RELATED"/>
    <property type="match status" value="1"/>
</dbReference>
<keyword evidence="1" id="KW-0479">Metal-binding</keyword>
<dbReference type="Gene3D" id="3.30.40.10">
    <property type="entry name" value="Zinc/RING finger domain, C3HC4 (zinc finger)"/>
    <property type="match status" value="1"/>
</dbReference>
<dbReference type="CDD" id="cd16473">
    <property type="entry name" value="RING-H2_RNF103"/>
    <property type="match status" value="1"/>
</dbReference>
<feature type="region of interest" description="Disordered" evidence="5">
    <location>
        <begin position="213"/>
        <end position="296"/>
    </location>
</feature>
<dbReference type="EMBL" id="JAPDRN010000048">
    <property type="protein sequence ID" value="KAJ9633260.1"/>
    <property type="molecule type" value="Genomic_DNA"/>
</dbReference>
<dbReference type="SMART" id="SM00184">
    <property type="entry name" value="RING"/>
    <property type="match status" value="1"/>
</dbReference>
<dbReference type="SUPFAM" id="SSF57850">
    <property type="entry name" value="RING/U-box"/>
    <property type="match status" value="1"/>
</dbReference>
<feature type="compositionally biased region" description="Basic and acidic residues" evidence="5">
    <location>
        <begin position="213"/>
        <end position="250"/>
    </location>
</feature>
<gene>
    <name evidence="8" type="ORF">H2204_007156</name>
</gene>
<keyword evidence="3" id="KW-0862">Zinc</keyword>
<keyword evidence="6" id="KW-0472">Membrane</keyword>
<name>A0AA39CY45_9EURO</name>
<dbReference type="InterPro" id="IPR001841">
    <property type="entry name" value="Znf_RING"/>
</dbReference>
<feature type="transmembrane region" description="Helical" evidence="6">
    <location>
        <begin position="60"/>
        <end position="83"/>
    </location>
</feature>
<evidence type="ECO:0000256" key="4">
    <source>
        <dbReference type="PROSITE-ProRule" id="PRU00175"/>
    </source>
</evidence>
<protein>
    <recommendedName>
        <fullName evidence="7">RING-type domain-containing protein</fullName>
    </recommendedName>
</protein>
<dbReference type="GO" id="GO:0008270">
    <property type="term" value="F:zinc ion binding"/>
    <property type="evidence" value="ECO:0007669"/>
    <property type="project" value="UniProtKB-KW"/>
</dbReference>
<evidence type="ECO:0000256" key="5">
    <source>
        <dbReference type="SAM" id="MobiDB-lite"/>
    </source>
</evidence>
<sequence length="296" mass="32349">MYIPRQQIVTGTESLLLTVPLVGDQTSEPLSFTFASRAALPSTNATTDNDKTPPTYSGTATAFIAVSVTVLIFLAFTVAYVVYRKVHNAEDDSDAESSTSDSAWRIETEYGSPSNTIAAKHRRRIKKLEQVAPSQTLSHWRSDKQEHHVKTFATISTKLICAICLDVMQDSDTIRELQCCHVYHTNCLNLWVERGHHDCPLCKYDILGAHQDPQKARPADHATSEGDSQSDHQDGPREHPAVTASRELESRIQQANAPEATGTAAAVPSSAANTDVEAQATSHSENAGEPTERQVP</sequence>
<dbReference type="Pfam" id="PF13639">
    <property type="entry name" value="zf-RING_2"/>
    <property type="match status" value="1"/>
</dbReference>
<accession>A0AA39CY45</accession>
<evidence type="ECO:0000259" key="7">
    <source>
        <dbReference type="PROSITE" id="PS50089"/>
    </source>
</evidence>
<dbReference type="PROSITE" id="PS50089">
    <property type="entry name" value="ZF_RING_2"/>
    <property type="match status" value="1"/>
</dbReference>
<dbReference type="AlphaFoldDB" id="A0AA39CY45"/>
<feature type="domain" description="RING-type" evidence="7">
    <location>
        <begin position="161"/>
        <end position="203"/>
    </location>
</feature>
<evidence type="ECO:0000313" key="9">
    <source>
        <dbReference type="Proteomes" id="UP001172681"/>
    </source>
</evidence>
<evidence type="ECO:0000256" key="1">
    <source>
        <dbReference type="ARBA" id="ARBA00022723"/>
    </source>
</evidence>
<dbReference type="GO" id="GO:0061630">
    <property type="term" value="F:ubiquitin protein ligase activity"/>
    <property type="evidence" value="ECO:0007669"/>
    <property type="project" value="TreeGrafter"/>
</dbReference>
<keyword evidence="6" id="KW-0812">Transmembrane</keyword>
<dbReference type="InterPro" id="IPR013083">
    <property type="entry name" value="Znf_RING/FYVE/PHD"/>
</dbReference>
<organism evidence="8 9">
    <name type="scientific">Knufia peltigerae</name>
    <dbReference type="NCBI Taxonomy" id="1002370"/>
    <lineage>
        <taxon>Eukaryota</taxon>
        <taxon>Fungi</taxon>
        <taxon>Dikarya</taxon>
        <taxon>Ascomycota</taxon>
        <taxon>Pezizomycotina</taxon>
        <taxon>Eurotiomycetes</taxon>
        <taxon>Chaetothyriomycetidae</taxon>
        <taxon>Chaetothyriales</taxon>
        <taxon>Trichomeriaceae</taxon>
        <taxon>Knufia</taxon>
    </lineage>
</organism>
<keyword evidence="9" id="KW-1185">Reference proteome</keyword>
<evidence type="ECO:0000313" key="8">
    <source>
        <dbReference type="EMBL" id="KAJ9633260.1"/>
    </source>
</evidence>